<dbReference type="PROSITE" id="PS50109">
    <property type="entry name" value="HIS_KIN"/>
    <property type="match status" value="1"/>
</dbReference>
<dbReference type="InterPro" id="IPR011006">
    <property type="entry name" value="CheY-like_superfamily"/>
</dbReference>
<keyword evidence="9" id="KW-0418">Kinase</keyword>
<dbReference type="Pfam" id="PF08448">
    <property type="entry name" value="PAS_4"/>
    <property type="match status" value="1"/>
</dbReference>
<comment type="catalytic activity">
    <reaction evidence="1">
        <text>ATP + protein L-histidine = ADP + protein N-phospho-L-histidine.</text>
        <dbReference type="EC" id="2.7.13.3"/>
    </reaction>
</comment>
<dbReference type="Pfam" id="PF02518">
    <property type="entry name" value="HATPase_c"/>
    <property type="match status" value="1"/>
</dbReference>
<evidence type="ECO:0000256" key="5">
    <source>
        <dbReference type="ARBA" id="ARBA00022553"/>
    </source>
</evidence>
<dbReference type="InterPro" id="IPR013656">
    <property type="entry name" value="PAS_4"/>
</dbReference>
<protein>
    <recommendedName>
        <fullName evidence="3">histidine kinase</fullName>
        <ecNumber evidence="3">2.7.13.3</ecNumber>
    </recommendedName>
</protein>
<evidence type="ECO:0000256" key="1">
    <source>
        <dbReference type="ARBA" id="ARBA00000085"/>
    </source>
</evidence>
<dbReference type="PROSITE" id="PS50113">
    <property type="entry name" value="PAC"/>
    <property type="match status" value="1"/>
</dbReference>
<dbReference type="SMART" id="SM00304">
    <property type="entry name" value="HAMP"/>
    <property type="match status" value="1"/>
</dbReference>
<evidence type="ECO:0000256" key="14">
    <source>
        <dbReference type="PROSITE-ProRule" id="PRU00169"/>
    </source>
</evidence>
<evidence type="ECO:0000256" key="4">
    <source>
        <dbReference type="ARBA" id="ARBA00022475"/>
    </source>
</evidence>
<gene>
    <name evidence="19" type="ORF">JFN90_04705</name>
</gene>
<dbReference type="InterPro" id="IPR035965">
    <property type="entry name" value="PAS-like_dom_sf"/>
</dbReference>
<evidence type="ECO:0000256" key="12">
    <source>
        <dbReference type="ARBA" id="ARBA00023012"/>
    </source>
</evidence>
<dbReference type="Pfam" id="PF00672">
    <property type="entry name" value="HAMP"/>
    <property type="match status" value="1"/>
</dbReference>
<feature type="domain" description="Response regulatory" evidence="16">
    <location>
        <begin position="881"/>
        <end position="997"/>
    </location>
</feature>
<dbReference type="CDD" id="cd12914">
    <property type="entry name" value="PDC1_DGC_like"/>
    <property type="match status" value="1"/>
</dbReference>
<dbReference type="SMART" id="SM00086">
    <property type="entry name" value="PAC"/>
    <property type="match status" value="1"/>
</dbReference>
<evidence type="ECO:0000259" key="18">
    <source>
        <dbReference type="PROSITE" id="PS50885"/>
    </source>
</evidence>
<dbReference type="SUPFAM" id="SSF55874">
    <property type="entry name" value="ATPase domain of HSP90 chaperone/DNA topoisomerase II/histidine kinase"/>
    <property type="match status" value="1"/>
</dbReference>
<evidence type="ECO:0000256" key="8">
    <source>
        <dbReference type="ARBA" id="ARBA00022741"/>
    </source>
</evidence>
<dbReference type="Gene3D" id="3.30.565.10">
    <property type="entry name" value="Histidine kinase-like ATPase, C-terminal domain"/>
    <property type="match status" value="1"/>
</dbReference>
<dbReference type="PANTHER" id="PTHR43065">
    <property type="entry name" value="SENSOR HISTIDINE KINASE"/>
    <property type="match status" value="1"/>
</dbReference>
<evidence type="ECO:0000256" key="2">
    <source>
        <dbReference type="ARBA" id="ARBA00004651"/>
    </source>
</evidence>
<dbReference type="InterPro" id="IPR003594">
    <property type="entry name" value="HATPase_dom"/>
</dbReference>
<dbReference type="Pfam" id="PF00512">
    <property type="entry name" value="HisKA"/>
    <property type="match status" value="1"/>
</dbReference>
<dbReference type="SMART" id="SM00388">
    <property type="entry name" value="HisKA"/>
    <property type="match status" value="1"/>
</dbReference>
<keyword evidence="20" id="KW-1185">Reference proteome</keyword>
<keyword evidence="4" id="KW-1003">Cell membrane</keyword>
<dbReference type="Pfam" id="PF02743">
    <property type="entry name" value="dCache_1"/>
    <property type="match status" value="1"/>
</dbReference>
<proteinExistence type="predicted"/>
<keyword evidence="8" id="KW-0547">Nucleotide-binding</keyword>
<dbReference type="CDD" id="cd06225">
    <property type="entry name" value="HAMP"/>
    <property type="match status" value="1"/>
</dbReference>
<dbReference type="NCBIfam" id="TIGR00229">
    <property type="entry name" value="sensory_box"/>
    <property type="match status" value="1"/>
</dbReference>
<dbReference type="InterPro" id="IPR001789">
    <property type="entry name" value="Sig_transdc_resp-reg_receiver"/>
</dbReference>
<dbReference type="SMART" id="SM00387">
    <property type="entry name" value="HATPase_c"/>
    <property type="match status" value="1"/>
</dbReference>
<dbReference type="CDD" id="cd00156">
    <property type="entry name" value="REC"/>
    <property type="match status" value="1"/>
</dbReference>
<dbReference type="SMART" id="SM00448">
    <property type="entry name" value="REC"/>
    <property type="match status" value="1"/>
</dbReference>
<dbReference type="Gene3D" id="6.10.340.10">
    <property type="match status" value="1"/>
</dbReference>
<dbReference type="Gene3D" id="3.40.50.2300">
    <property type="match status" value="1"/>
</dbReference>
<comment type="caution">
    <text evidence="19">The sequence shown here is derived from an EMBL/GenBank/DDBJ whole genome shotgun (WGS) entry which is preliminary data.</text>
</comment>
<dbReference type="Gene3D" id="3.30.450.20">
    <property type="entry name" value="PAS domain"/>
    <property type="match status" value="4"/>
</dbReference>
<evidence type="ECO:0000259" key="17">
    <source>
        <dbReference type="PROSITE" id="PS50113"/>
    </source>
</evidence>
<keyword evidence="6" id="KW-0808">Transferase</keyword>
<keyword evidence="7" id="KW-0812">Transmembrane</keyword>
<dbReference type="InterPro" id="IPR000014">
    <property type="entry name" value="PAS"/>
</dbReference>
<keyword evidence="12" id="KW-0902">Two-component regulatory system</keyword>
<dbReference type="InterPro" id="IPR005467">
    <property type="entry name" value="His_kinase_dom"/>
</dbReference>
<evidence type="ECO:0000256" key="7">
    <source>
        <dbReference type="ARBA" id="ARBA00022692"/>
    </source>
</evidence>
<evidence type="ECO:0000313" key="19">
    <source>
        <dbReference type="EMBL" id="MBJ6799435.1"/>
    </source>
</evidence>
<evidence type="ECO:0000256" key="3">
    <source>
        <dbReference type="ARBA" id="ARBA00012438"/>
    </source>
</evidence>
<name>A0ABS0YNG4_9BACT</name>
<dbReference type="Gene3D" id="1.10.287.130">
    <property type="match status" value="1"/>
</dbReference>
<keyword evidence="11" id="KW-1133">Transmembrane helix</keyword>
<dbReference type="CDD" id="cd00082">
    <property type="entry name" value="HisKA"/>
    <property type="match status" value="1"/>
</dbReference>
<dbReference type="InterPro" id="IPR033479">
    <property type="entry name" value="dCache_1"/>
</dbReference>
<accession>A0ABS0YNG4</accession>
<evidence type="ECO:0000256" key="9">
    <source>
        <dbReference type="ARBA" id="ARBA00022777"/>
    </source>
</evidence>
<keyword evidence="10" id="KW-0067">ATP-binding</keyword>
<dbReference type="InterPro" id="IPR000700">
    <property type="entry name" value="PAS-assoc_C"/>
</dbReference>
<dbReference type="RefSeq" id="WP_199393957.1">
    <property type="nucleotide sequence ID" value="NZ_JAEMHK010000003.1"/>
</dbReference>
<dbReference type="InterPro" id="IPR036890">
    <property type="entry name" value="HATPase_C_sf"/>
</dbReference>
<keyword evidence="13" id="KW-0472">Membrane</keyword>
<evidence type="ECO:0000313" key="20">
    <source>
        <dbReference type="Proteomes" id="UP000641025"/>
    </source>
</evidence>
<dbReference type="InterPro" id="IPR029151">
    <property type="entry name" value="Sensor-like_sf"/>
</dbReference>
<dbReference type="PRINTS" id="PR00344">
    <property type="entry name" value="BCTRLSENSOR"/>
</dbReference>
<dbReference type="Proteomes" id="UP000641025">
    <property type="component" value="Unassembled WGS sequence"/>
</dbReference>
<dbReference type="InterPro" id="IPR001610">
    <property type="entry name" value="PAC"/>
</dbReference>
<evidence type="ECO:0000256" key="13">
    <source>
        <dbReference type="ARBA" id="ARBA00023136"/>
    </source>
</evidence>
<dbReference type="PANTHER" id="PTHR43065:SF42">
    <property type="entry name" value="TWO-COMPONENT SENSOR PPRA"/>
    <property type="match status" value="1"/>
</dbReference>
<dbReference type="EMBL" id="JAEMHK010000003">
    <property type="protein sequence ID" value="MBJ6799435.1"/>
    <property type="molecule type" value="Genomic_DNA"/>
</dbReference>
<feature type="modified residue" description="4-aspartylphosphate" evidence="14">
    <location>
        <position position="932"/>
    </location>
</feature>
<dbReference type="InterPro" id="IPR003660">
    <property type="entry name" value="HAMP_dom"/>
</dbReference>
<dbReference type="InterPro" id="IPR003661">
    <property type="entry name" value="HisK_dim/P_dom"/>
</dbReference>
<feature type="domain" description="Histidine kinase" evidence="15">
    <location>
        <begin position="635"/>
        <end position="860"/>
    </location>
</feature>
<evidence type="ECO:0000259" key="16">
    <source>
        <dbReference type="PROSITE" id="PS50110"/>
    </source>
</evidence>
<reference evidence="19 20" key="1">
    <citation type="submission" date="2020-12" db="EMBL/GenBank/DDBJ databases">
        <title>Geomonas sp. Red259, isolated from paddy soil.</title>
        <authorList>
            <person name="Xu Z."/>
            <person name="Zhang Z."/>
            <person name="Masuda Y."/>
            <person name="Itoh H."/>
            <person name="Senoo K."/>
        </authorList>
    </citation>
    <scope>NUCLEOTIDE SEQUENCE [LARGE SCALE GENOMIC DNA]</scope>
    <source>
        <strain evidence="19 20">Red259</strain>
    </source>
</reference>
<dbReference type="Pfam" id="PF00072">
    <property type="entry name" value="Response_reg"/>
    <property type="match status" value="1"/>
</dbReference>
<comment type="subcellular location">
    <subcellularLocation>
        <location evidence="2">Cell membrane</location>
        <topology evidence="2">Multi-pass membrane protein</topology>
    </subcellularLocation>
</comment>
<dbReference type="InterPro" id="IPR036097">
    <property type="entry name" value="HisK_dim/P_sf"/>
</dbReference>
<dbReference type="SMART" id="SM00091">
    <property type="entry name" value="PAS"/>
    <property type="match status" value="2"/>
</dbReference>
<dbReference type="SUPFAM" id="SSF55785">
    <property type="entry name" value="PYP-like sensor domain (PAS domain)"/>
    <property type="match status" value="2"/>
</dbReference>
<dbReference type="SUPFAM" id="SSF103190">
    <property type="entry name" value="Sensory domain-like"/>
    <property type="match status" value="1"/>
</dbReference>
<feature type="domain" description="HAMP" evidence="18">
    <location>
        <begin position="313"/>
        <end position="361"/>
    </location>
</feature>
<evidence type="ECO:0000256" key="10">
    <source>
        <dbReference type="ARBA" id="ARBA00022840"/>
    </source>
</evidence>
<dbReference type="PROSITE" id="PS50110">
    <property type="entry name" value="RESPONSE_REGULATORY"/>
    <property type="match status" value="1"/>
</dbReference>
<dbReference type="CDD" id="cd00130">
    <property type="entry name" value="PAS"/>
    <property type="match status" value="1"/>
</dbReference>
<organism evidence="19 20">
    <name type="scientific">Geomonas propionica</name>
    <dbReference type="NCBI Taxonomy" id="2798582"/>
    <lineage>
        <taxon>Bacteria</taxon>
        <taxon>Pseudomonadati</taxon>
        <taxon>Thermodesulfobacteriota</taxon>
        <taxon>Desulfuromonadia</taxon>
        <taxon>Geobacterales</taxon>
        <taxon>Geobacteraceae</taxon>
        <taxon>Geomonas</taxon>
    </lineage>
</organism>
<evidence type="ECO:0000256" key="11">
    <source>
        <dbReference type="ARBA" id="ARBA00022989"/>
    </source>
</evidence>
<dbReference type="SUPFAM" id="SSF158472">
    <property type="entry name" value="HAMP domain-like"/>
    <property type="match status" value="1"/>
</dbReference>
<feature type="domain" description="PAC" evidence="17">
    <location>
        <begin position="439"/>
        <end position="491"/>
    </location>
</feature>
<keyword evidence="5 14" id="KW-0597">Phosphoprotein</keyword>
<sequence>MFRPSSLSIRFLLLLIVFVVALPAAGVIFYSGLEFRNTMLDQARQETLQLSERIATEQRNLMMAAEQLMTSLAQLPEVKHRDRSRVEPILRDLLRLNPMYANITIADSRGMMWASAAPMSSPIDVSTRRFFKSAVASGRLSSGEYIVSRIVTKPIFNLGYPLKDQGGRVVGVIGVSINIDGYRQLPKQMNLPQGASFVILDHKGIILARGVDPERYVGKPYPAAAFANIQRGPETGTEMRPGLQGDSRIISYRRLRLPGEATPYLYVTAGIPVDVATREASRALTRSMLLLSSVLFLACGCAILIGKRCIGDRIRVLEGASERLAGGDAQVKVAALVVGGELGSLARTFDAMAEQLHAREEALARSEAFLNTVIQTEPECVKMLDREGRLQMMNSAGLAMIEADSLAQVQGECIYPLVAPEYREAFVELTENVFRGIAGNLVFETTGLKGRRVWLDTHAVPFRNDHGDIVSLLGITRDITEHRKSEEERQENLLLFESLMRYSPMGIRIFDGTTGQCILLNQATGEIAGGPVEVMQEQNFRHLRSWRESGLLAVAEQVLEDGVARVRDVDLHTSFGKDVAMSYSLSRLLMKDKKHLLVVGRDITDERRLGEEKKQMEAQILHVQKLESLGVLAGGIAHDFNNILMAIMGNAELALLRLPQESPVRTNLQNIEKSSQRAADLAQQMLAYSGKGSFVIEVLDVNAVIREMSHMLEVSISKKAEMRLELDHDLPPLEVDATQIRQVIMNLVINASEAIGDHTGVISVRTGTRRLDEAELSRLWLTDRLQAGPYVYLEVADDGCGMDQETLGKIFDPFFTTKFTGRGLGMAAVLGIVRGHRGTIEVLSEPGRGSLFRVYLPAYQGELRQPARPGHGGIAACGSGTVLLVDDEEAIRSLGREMLESLGYSVLTAEDGSVAVDMFQQHRDEVDCVILDLTMPHMDGEQALQQLRSLDPQVQVILSSGFSEQEITERFIGRGLAGFIQKPYRLADLGQKLQRVRTRERRQPSRG</sequence>
<dbReference type="CDD" id="cd12915">
    <property type="entry name" value="PDC2_DGC_like"/>
    <property type="match status" value="1"/>
</dbReference>
<dbReference type="EC" id="2.7.13.3" evidence="3"/>
<dbReference type="PROSITE" id="PS50885">
    <property type="entry name" value="HAMP"/>
    <property type="match status" value="1"/>
</dbReference>
<dbReference type="InterPro" id="IPR004358">
    <property type="entry name" value="Sig_transdc_His_kin-like_C"/>
</dbReference>
<dbReference type="SUPFAM" id="SSF52172">
    <property type="entry name" value="CheY-like"/>
    <property type="match status" value="1"/>
</dbReference>
<dbReference type="SUPFAM" id="SSF47384">
    <property type="entry name" value="Homodimeric domain of signal transducing histidine kinase"/>
    <property type="match status" value="1"/>
</dbReference>
<evidence type="ECO:0000259" key="15">
    <source>
        <dbReference type="PROSITE" id="PS50109"/>
    </source>
</evidence>
<evidence type="ECO:0000256" key="6">
    <source>
        <dbReference type="ARBA" id="ARBA00022679"/>
    </source>
</evidence>